<dbReference type="PATRIC" id="fig|1003181.4.peg.5444"/>
<accession>A0A0A6RHW5</accession>
<gene>
    <name evidence="1" type="ORF">THIOM_004121</name>
</gene>
<sequence length="63" mass="7093">MIVEIRGAGFVNKGAELMLLAILNILRTKTKVDKIVMAPNLVDCPYEKIAHFGMYQKIWLESG</sequence>
<dbReference type="EMBL" id="LUTY01002521">
    <property type="protein sequence ID" value="OAD20195.1"/>
    <property type="molecule type" value="Genomic_DNA"/>
</dbReference>
<reference evidence="1 2" key="1">
    <citation type="submission" date="2016-05" db="EMBL/GenBank/DDBJ databases">
        <title>Single-cell genome of chain-forming Candidatus Thiomargarita nelsonii and comparison to other large sulfur-oxidizing bacteria.</title>
        <authorList>
            <person name="Winkel M."/>
            <person name="Salman V."/>
            <person name="Woyke T."/>
            <person name="Schulz-Vogt H."/>
            <person name="Richter M."/>
            <person name="Flood B."/>
            <person name="Bailey J."/>
            <person name="Amann R."/>
            <person name="Mussmann M."/>
        </authorList>
    </citation>
    <scope>NUCLEOTIDE SEQUENCE [LARGE SCALE GENOMIC DNA]</scope>
    <source>
        <strain evidence="1 2">THI036</strain>
    </source>
</reference>
<proteinExistence type="predicted"/>
<dbReference type="Proteomes" id="UP000076962">
    <property type="component" value="Unassembled WGS sequence"/>
</dbReference>
<comment type="caution">
    <text evidence="1">The sequence shown here is derived from an EMBL/GenBank/DDBJ whole genome shotgun (WGS) entry which is preliminary data.</text>
</comment>
<organism evidence="1 2">
    <name type="scientific">Candidatus Thiomargarita nelsonii</name>
    <dbReference type="NCBI Taxonomy" id="1003181"/>
    <lineage>
        <taxon>Bacteria</taxon>
        <taxon>Pseudomonadati</taxon>
        <taxon>Pseudomonadota</taxon>
        <taxon>Gammaproteobacteria</taxon>
        <taxon>Thiotrichales</taxon>
        <taxon>Thiotrichaceae</taxon>
        <taxon>Thiomargarita</taxon>
    </lineage>
</organism>
<name>A0A0A6RHW5_9GAMM</name>
<keyword evidence="2" id="KW-1185">Reference proteome</keyword>
<dbReference type="AlphaFoldDB" id="A0A0A6RHW5"/>
<evidence type="ECO:0000313" key="2">
    <source>
        <dbReference type="Proteomes" id="UP000076962"/>
    </source>
</evidence>
<protein>
    <submittedName>
        <fullName evidence="1">Uncharacterized protein</fullName>
    </submittedName>
</protein>
<evidence type="ECO:0000313" key="1">
    <source>
        <dbReference type="EMBL" id="OAD20195.1"/>
    </source>
</evidence>